<dbReference type="Proteomes" id="UP000187203">
    <property type="component" value="Unassembled WGS sequence"/>
</dbReference>
<evidence type="ECO:0000313" key="1">
    <source>
        <dbReference type="EMBL" id="OMO95831.1"/>
    </source>
</evidence>
<proteinExistence type="predicted"/>
<comment type="caution">
    <text evidence="1">The sequence shown here is derived from an EMBL/GenBank/DDBJ whole genome shotgun (WGS) entry which is preliminary data.</text>
</comment>
<reference evidence="2" key="1">
    <citation type="submission" date="2013-09" db="EMBL/GenBank/DDBJ databases">
        <title>Corchorus olitorius genome sequencing.</title>
        <authorList>
            <person name="Alam M."/>
            <person name="Haque M.S."/>
            <person name="Islam M.S."/>
            <person name="Emdad E.M."/>
            <person name="Islam M.M."/>
            <person name="Ahmed B."/>
            <person name="Halim A."/>
            <person name="Hossen Q.M.M."/>
            <person name="Hossain M.Z."/>
            <person name="Ahmed R."/>
            <person name="Khan M.M."/>
            <person name="Islam R."/>
            <person name="Rashid M.M."/>
            <person name="Khan S.A."/>
            <person name="Rahman M.S."/>
            <person name="Alam M."/>
            <person name="Yahiya A.S."/>
            <person name="Khan M.S."/>
            <person name="Azam M.S."/>
            <person name="Haque T."/>
            <person name="Lashkar M.Z.H."/>
            <person name="Akhand A.I."/>
            <person name="Morshed G."/>
            <person name="Roy S."/>
            <person name="Uddin K.S."/>
            <person name="Rabeya T."/>
            <person name="Hossain A.S."/>
            <person name="Chowdhury A."/>
            <person name="Snigdha A.R."/>
            <person name="Mortoza M.S."/>
            <person name="Matin S.A."/>
            <person name="Hoque S.M.E."/>
            <person name="Islam M.K."/>
            <person name="Roy D.K."/>
            <person name="Haider R."/>
            <person name="Moosa M.M."/>
            <person name="Elias S.M."/>
            <person name="Hasan A.M."/>
            <person name="Jahan S."/>
            <person name="Shafiuddin M."/>
            <person name="Mahmood N."/>
            <person name="Shommy N.S."/>
        </authorList>
    </citation>
    <scope>NUCLEOTIDE SEQUENCE [LARGE SCALE GENOMIC DNA]</scope>
    <source>
        <strain evidence="2">cv. O-4</strain>
    </source>
</reference>
<evidence type="ECO:0000313" key="2">
    <source>
        <dbReference type="Proteomes" id="UP000187203"/>
    </source>
</evidence>
<keyword evidence="2" id="KW-1185">Reference proteome</keyword>
<organism evidence="1 2">
    <name type="scientific">Corchorus olitorius</name>
    <dbReference type="NCBI Taxonomy" id="93759"/>
    <lineage>
        <taxon>Eukaryota</taxon>
        <taxon>Viridiplantae</taxon>
        <taxon>Streptophyta</taxon>
        <taxon>Embryophyta</taxon>
        <taxon>Tracheophyta</taxon>
        <taxon>Spermatophyta</taxon>
        <taxon>Magnoliopsida</taxon>
        <taxon>eudicotyledons</taxon>
        <taxon>Gunneridae</taxon>
        <taxon>Pentapetalae</taxon>
        <taxon>rosids</taxon>
        <taxon>malvids</taxon>
        <taxon>Malvales</taxon>
        <taxon>Malvaceae</taxon>
        <taxon>Grewioideae</taxon>
        <taxon>Apeibeae</taxon>
        <taxon>Corchorus</taxon>
    </lineage>
</organism>
<protein>
    <submittedName>
        <fullName evidence="1">Uncharacterized protein</fullName>
    </submittedName>
</protein>
<accession>A0A1R3JLY3</accession>
<gene>
    <name evidence="1" type="ORF">COLO4_15653</name>
</gene>
<dbReference type="EMBL" id="AWUE01015765">
    <property type="protein sequence ID" value="OMO95831.1"/>
    <property type="molecule type" value="Genomic_DNA"/>
</dbReference>
<name>A0A1R3JLY3_9ROSI</name>
<dbReference type="AlphaFoldDB" id="A0A1R3JLY3"/>
<sequence length="72" mass="8467">MGKEAKAEKGSSHQRFNDARDERWRAEFYVVVRWEGERVSIVCGGILCCEEREGQRVCVWFVEEDDKIMRLG</sequence>